<evidence type="ECO:0000256" key="3">
    <source>
        <dbReference type="ARBA" id="ARBA00022614"/>
    </source>
</evidence>
<dbReference type="SUPFAM" id="SSF52047">
    <property type="entry name" value="RNI-like"/>
    <property type="match status" value="1"/>
</dbReference>
<dbReference type="PANTHER" id="PTHR24113">
    <property type="entry name" value="RAN GTPASE-ACTIVATING PROTEIN 1"/>
    <property type="match status" value="1"/>
</dbReference>
<protein>
    <submittedName>
        <fullName evidence="6">Uncharacterized protein</fullName>
    </submittedName>
</protein>
<dbReference type="GO" id="GO:0048471">
    <property type="term" value="C:perinuclear region of cytoplasm"/>
    <property type="evidence" value="ECO:0007669"/>
    <property type="project" value="TreeGrafter"/>
</dbReference>
<dbReference type="GeneID" id="8241446"/>
<dbReference type="Proteomes" id="UP000002009">
    <property type="component" value="Chromosome 2"/>
</dbReference>
<dbReference type="RefSeq" id="XP_002500256.1">
    <property type="nucleotide sequence ID" value="XM_002500210.1"/>
</dbReference>
<name>C1DYZ0_MICCC</name>
<dbReference type="SMART" id="SM00368">
    <property type="entry name" value="LRR_RI"/>
    <property type="match status" value="6"/>
</dbReference>
<dbReference type="Gene3D" id="3.80.10.10">
    <property type="entry name" value="Ribonuclease Inhibitor"/>
    <property type="match status" value="2"/>
</dbReference>
<dbReference type="Pfam" id="PF13516">
    <property type="entry name" value="LRR_6"/>
    <property type="match status" value="3"/>
</dbReference>
<dbReference type="GO" id="GO:0005096">
    <property type="term" value="F:GTPase activator activity"/>
    <property type="evidence" value="ECO:0007669"/>
    <property type="project" value="UniProtKB-KW"/>
</dbReference>
<reference evidence="6 7" key="1">
    <citation type="journal article" date="2009" name="Science">
        <title>Green evolution and dynamic adaptations revealed by genomes of the marine picoeukaryotes Micromonas.</title>
        <authorList>
            <person name="Worden A.Z."/>
            <person name="Lee J.H."/>
            <person name="Mock T."/>
            <person name="Rouze P."/>
            <person name="Simmons M.P."/>
            <person name="Aerts A.L."/>
            <person name="Allen A.E."/>
            <person name="Cuvelier M.L."/>
            <person name="Derelle E."/>
            <person name="Everett M.V."/>
            <person name="Foulon E."/>
            <person name="Grimwood J."/>
            <person name="Gundlach H."/>
            <person name="Henrissat B."/>
            <person name="Napoli C."/>
            <person name="McDonald S.M."/>
            <person name="Parker M.S."/>
            <person name="Rombauts S."/>
            <person name="Salamov A."/>
            <person name="Von Dassow P."/>
            <person name="Badger J.H."/>
            <person name="Coutinho P.M."/>
            <person name="Demir E."/>
            <person name="Dubchak I."/>
            <person name="Gentemann C."/>
            <person name="Eikrem W."/>
            <person name="Gready J.E."/>
            <person name="John U."/>
            <person name="Lanier W."/>
            <person name="Lindquist E.A."/>
            <person name="Lucas S."/>
            <person name="Mayer K.F."/>
            <person name="Moreau H."/>
            <person name="Not F."/>
            <person name="Otillar R."/>
            <person name="Panaud O."/>
            <person name="Pangilinan J."/>
            <person name="Paulsen I."/>
            <person name="Piegu B."/>
            <person name="Poliakov A."/>
            <person name="Robbens S."/>
            <person name="Schmutz J."/>
            <person name="Toulza E."/>
            <person name="Wyss T."/>
            <person name="Zelensky A."/>
            <person name="Zhou K."/>
            <person name="Armbrust E.V."/>
            <person name="Bhattacharya D."/>
            <person name="Goodenough U.W."/>
            <person name="Van de Peer Y."/>
            <person name="Grigoriev I.V."/>
        </authorList>
    </citation>
    <scope>NUCLEOTIDE SEQUENCE [LARGE SCALE GENOMIC DNA]</scope>
    <source>
        <strain evidence="7">RCC299 / NOUM17</strain>
    </source>
</reference>
<keyword evidence="4" id="KW-0677">Repeat</keyword>
<dbReference type="GO" id="GO:0005829">
    <property type="term" value="C:cytosol"/>
    <property type="evidence" value="ECO:0007669"/>
    <property type="project" value="TreeGrafter"/>
</dbReference>
<organism evidence="6 7">
    <name type="scientific">Micromonas commoda (strain RCC299 / NOUM17 / CCMP2709)</name>
    <name type="common">Picoplanktonic green alga</name>
    <dbReference type="NCBI Taxonomy" id="296587"/>
    <lineage>
        <taxon>Eukaryota</taxon>
        <taxon>Viridiplantae</taxon>
        <taxon>Chlorophyta</taxon>
        <taxon>Mamiellophyceae</taxon>
        <taxon>Mamiellales</taxon>
        <taxon>Mamiellaceae</taxon>
        <taxon>Micromonas</taxon>
    </lineage>
</organism>
<keyword evidence="2" id="KW-0343">GTPase activation</keyword>
<dbReference type="EMBL" id="CP001323">
    <property type="protein sequence ID" value="ACO61514.1"/>
    <property type="molecule type" value="Genomic_DNA"/>
</dbReference>
<dbReference type="GO" id="GO:0031267">
    <property type="term" value="F:small GTPase binding"/>
    <property type="evidence" value="ECO:0007669"/>
    <property type="project" value="TreeGrafter"/>
</dbReference>
<evidence type="ECO:0000256" key="5">
    <source>
        <dbReference type="SAM" id="MobiDB-lite"/>
    </source>
</evidence>
<evidence type="ECO:0000256" key="2">
    <source>
        <dbReference type="ARBA" id="ARBA00022468"/>
    </source>
</evidence>
<dbReference type="InParanoid" id="C1DYZ0"/>
<dbReference type="InterPro" id="IPR001611">
    <property type="entry name" value="Leu-rich_rpt"/>
</dbReference>
<sequence length="285" mass="28589">MARSILVSGVVGGDDDEEPHSPSAVRGAPVLRELFMHGNPLGAVGAAAIADACASAGPVDGARPSLEVLSLSATRLGVSGASALATAMIVPGGPLSRVSHLDLSANDIGESGAGFRRRMTPAADDKPDNRLVGVPPSDLLHPTDSSPATVAETSSLIALTSSLASAPSLRRLDLGYNNLGDAGAGAIASAFPLGLGASVAELDLQRNSIGDEGAAALARALEECIEGVMVRSLDLRSNAIGDAGMEALRVHVAAGTARLNFMPARWTVPGPATPDEAVADVAVTV</sequence>
<dbReference type="GO" id="GO:0005634">
    <property type="term" value="C:nucleus"/>
    <property type="evidence" value="ECO:0007669"/>
    <property type="project" value="TreeGrafter"/>
</dbReference>
<evidence type="ECO:0000256" key="4">
    <source>
        <dbReference type="ARBA" id="ARBA00022737"/>
    </source>
</evidence>
<feature type="region of interest" description="Disordered" evidence="5">
    <location>
        <begin position="1"/>
        <end position="23"/>
    </location>
</feature>
<dbReference type="STRING" id="296587.C1DYZ0"/>
<keyword evidence="7" id="KW-1185">Reference proteome</keyword>
<dbReference type="KEGG" id="mis:MICPUN_107664"/>
<evidence type="ECO:0000313" key="7">
    <source>
        <dbReference type="Proteomes" id="UP000002009"/>
    </source>
</evidence>
<dbReference type="PANTHER" id="PTHR24113:SF12">
    <property type="entry name" value="RAN GTPASE-ACTIVATING PROTEIN 1"/>
    <property type="match status" value="1"/>
</dbReference>
<dbReference type="InterPro" id="IPR027038">
    <property type="entry name" value="RanGap"/>
</dbReference>
<dbReference type="GO" id="GO:0006913">
    <property type="term" value="P:nucleocytoplasmic transport"/>
    <property type="evidence" value="ECO:0007669"/>
    <property type="project" value="TreeGrafter"/>
</dbReference>
<evidence type="ECO:0000256" key="1">
    <source>
        <dbReference type="ARBA" id="ARBA00004430"/>
    </source>
</evidence>
<keyword evidence="3" id="KW-0433">Leucine-rich repeat</keyword>
<gene>
    <name evidence="6" type="ORF">MICPUN_107664</name>
</gene>
<proteinExistence type="predicted"/>
<comment type="subcellular location">
    <subcellularLocation>
        <location evidence="1">Cytoplasm</location>
        <location evidence="1">Cytoskeleton</location>
        <location evidence="1">Cilium axoneme</location>
    </subcellularLocation>
</comment>
<dbReference type="InterPro" id="IPR032675">
    <property type="entry name" value="LRR_dom_sf"/>
</dbReference>
<dbReference type="GO" id="GO:0005930">
    <property type="term" value="C:axoneme"/>
    <property type="evidence" value="ECO:0007669"/>
    <property type="project" value="UniProtKB-SubCell"/>
</dbReference>
<accession>C1DYZ0</accession>
<evidence type="ECO:0000313" key="6">
    <source>
        <dbReference type="EMBL" id="ACO61514.1"/>
    </source>
</evidence>
<dbReference type="OrthoDB" id="120976at2759"/>
<dbReference type="AlphaFoldDB" id="C1DYZ0"/>